<keyword evidence="1" id="KW-0500">Molybdenum</keyword>
<proteinExistence type="predicted"/>
<dbReference type="PANTHER" id="PTHR11908">
    <property type="entry name" value="XANTHINE DEHYDROGENASE"/>
    <property type="match status" value="1"/>
</dbReference>
<dbReference type="InterPro" id="IPR016208">
    <property type="entry name" value="Ald_Oxase/xanthine_DH-like"/>
</dbReference>
<reference evidence="4 5" key="1">
    <citation type="submission" date="2017-02" db="EMBL/GenBank/DDBJ databases">
        <authorList>
            <person name="Peterson S.W."/>
        </authorList>
    </citation>
    <scope>NUCLEOTIDE SEQUENCE [LARGE SCALE GENOMIC DNA]</scope>
    <source>
        <strain evidence="4 5">M1</strain>
    </source>
</reference>
<dbReference type="AlphaFoldDB" id="A0A1T5MA25"/>
<evidence type="ECO:0000313" key="5">
    <source>
        <dbReference type="Proteomes" id="UP000190285"/>
    </source>
</evidence>
<dbReference type="Pfam" id="PF02738">
    <property type="entry name" value="MoCoBD_1"/>
    <property type="match status" value="1"/>
</dbReference>
<feature type="domain" description="Aldehyde oxidase/xanthine dehydrogenase a/b hammerhead" evidence="3">
    <location>
        <begin position="22"/>
        <end position="135"/>
    </location>
</feature>
<dbReference type="Proteomes" id="UP000190285">
    <property type="component" value="Unassembled WGS sequence"/>
</dbReference>
<organism evidence="4 5">
    <name type="scientific">Maledivibacter halophilus</name>
    <dbReference type="NCBI Taxonomy" id="36842"/>
    <lineage>
        <taxon>Bacteria</taxon>
        <taxon>Bacillati</taxon>
        <taxon>Bacillota</taxon>
        <taxon>Clostridia</taxon>
        <taxon>Peptostreptococcales</taxon>
        <taxon>Caminicellaceae</taxon>
        <taxon>Maledivibacter</taxon>
    </lineage>
</organism>
<name>A0A1T5MA25_9FIRM</name>
<keyword evidence="2" id="KW-0560">Oxidoreductase</keyword>
<accession>A0A1T5MA25</accession>
<keyword evidence="5" id="KW-1185">Reference proteome</keyword>
<dbReference type="Gene3D" id="3.90.1170.50">
    <property type="entry name" value="Aldehyde oxidase/xanthine dehydrogenase, a/b hammerhead"/>
    <property type="match status" value="1"/>
</dbReference>
<dbReference type="PANTHER" id="PTHR11908:SF132">
    <property type="entry name" value="ALDEHYDE OXIDASE 1-RELATED"/>
    <property type="match status" value="1"/>
</dbReference>
<dbReference type="InterPro" id="IPR008274">
    <property type="entry name" value="AldOxase/xan_DH_MoCoBD1"/>
</dbReference>
<evidence type="ECO:0000256" key="1">
    <source>
        <dbReference type="ARBA" id="ARBA00022505"/>
    </source>
</evidence>
<gene>
    <name evidence="4" type="ORF">SAMN02194393_04253</name>
</gene>
<dbReference type="Gene3D" id="3.30.365.10">
    <property type="entry name" value="Aldehyde oxidase/xanthine dehydrogenase, molybdopterin binding domain"/>
    <property type="match status" value="4"/>
</dbReference>
<dbReference type="SUPFAM" id="SSF56003">
    <property type="entry name" value="Molybdenum cofactor-binding domain"/>
    <property type="match status" value="1"/>
</dbReference>
<dbReference type="OrthoDB" id="9759099at2"/>
<dbReference type="InterPro" id="IPR046867">
    <property type="entry name" value="AldOxase/xan_DH_MoCoBD2"/>
</dbReference>
<evidence type="ECO:0000313" key="4">
    <source>
        <dbReference type="EMBL" id="SKC84844.1"/>
    </source>
</evidence>
<dbReference type="Pfam" id="PF01315">
    <property type="entry name" value="Ald_Xan_dh_C"/>
    <property type="match status" value="1"/>
</dbReference>
<dbReference type="InterPro" id="IPR037165">
    <property type="entry name" value="AldOxase/xan_DH_Mopterin-bd_sf"/>
</dbReference>
<dbReference type="InterPro" id="IPR036856">
    <property type="entry name" value="Ald_Oxase/Xan_DH_a/b_sf"/>
</dbReference>
<evidence type="ECO:0000259" key="3">
    <source>
        <dbReference type="SMART" id="SM01008"/>
    </source>
</evidence>
<sequence>MTNNFKYVGKSIPTSDARKKATGKIRYIDDMTMKGMLYAKLLLSDIAHGEIINIDTSKAEDLPGVEAVFTYKNSPNRKYNSHKFIESQDDLILDEKIFSKRVRYVGDRIAAVVAKDRYTAEKAVKLIEVEYKKLPVILDPRIALKKDSVDIHSNGNITFSKKVECGNVDGVFKNAVHIIEDEISTQKQHHAAMETHICLAAPDYLGGITIWSPCQVVFQVRLIVSEALNMSLNKIRVVKVPMGGSFGGKGQPILEPICAFLSKEVGAPIKLHMDRTQSIIGTRTRNAVIGKVRTAINSEGKIIGRDINVLVDNGAYFTNGRAVNMAMAKKAFRLYRIDNQRYTGTSVYTNTPIGGACRGYGSPQIHTITEININNAARKINMDPAEFRIRNLVHPYDDDPLGGPNLGNARVIDCIKSGMEDFKWKDRWNKPRDAGRYIRGVGTACATHGNGYYGALPDFITMSIRITEDNGVFLNSAIHDLGCGTVTTMQQIIAEVLDISPYKILVPEGDTLFSHYDSAGTQASRVTFVCGGCAKKVAEMVKVKLINYACKIFECSKQDIVMRNGIIWSKKKSHIKKTYGEIVIEVKNRFKDDIMTTYTYKSPSNPGVYAANFVEVEIDKMTGLVRVVDMLAVHDIGRAINKGFVEGQIQGACQMAIGYALTEDIEINKDGSIKTKNFSKYHLINAPDMPDVRVLLIEKGEKDGPFGAKSVGEICAVPGAAAIINAINNTLDININSLPATPEKVLQAIKEK</sequence>
<dbReference type="SUPFAM" id="SSF54665">
    <property type="entry name" value="CO dehydrogenase molybdoprotein N-domain-like"/>
    <property type="match status" value="1"/>
</dbReference>
<protein>
    <submittedName>
        <fullName evidence="4">CO or xanthine dehydrogenase, Mo-binding subunit</fullName>
    </submittedName>
</protein>
<dbReference type="GO" id="GO:0005506">
    <property type="term" value="F:iron ion binding"/>
    <property type="evidence" value="ECO:0007669"/>
    <property type="project" value="InterPro"/>
</dbReference>
<dbReference type="EMBL" id="FUZT01000012">
    <property type="protein sequence ID" value="SKC84844.1"/>
    <property type="molecule type" value="Genomic_DNA"/>
</dbReference>
<dbReference type="InterPro" id="IPR000674">
    <property type="entry name" value="Ald_Oxase/Xan_DH_a/b"/>
</dbReference>
<dbReference type="GO" id="GO:0016491">
    <property type="term" value="F:oxidoreductase activity"/>
    <property type="evidence" value="ECO:0007669"/>
    <property type="project" value="UniProtKB-KW"/>
</dbReference>
<dbReference type="Pfam" id="PF20256">
    <property type="entry name" value="MoCoBD_2"/>
    <property type="match status" value="1"/>
</dbReference>
<dbReference type="SMART" id="SM01008">
    <property type="entry name" value="Ald_Xan_dh_C"/>
    <property type="match status" value="1"/>
</dbReference>
<dbReference type="STRING" id="36842.SAMN02194393_04253"/>
<dbReference type="RefSeq" id="WP_079494438.1">
    <property type="nucleotide sequence ID" value="NZ_FUZT01000012.1"/>
</dbReference>
<evidence type="ECO:0000256" key="2">
    <source>
        <dbReference type="ARBA" id="ARBA00023002"/>
    </source>
</evidence>